<sequence length="278" mass="30093">MIFSPNRSHFGGSCAASTLARLRDCIGRIETCHGGEMPGRAALGHEEADAALQGGLARGAVHEVFAEGRHSAAATGFIAGLAQRLGKDRPLLWVRQDFAARETGALSMRGWRELGLDPRRLVMVHTSDVESALRTAADALACDALSAVVMEIWGETRLFDLVASRRLTLAARDSGVTGLLLRVAATPLPSTAETRWIVRPARSPPVAAWQAWGSPVLETRLVRNRHGQTGQWIMEWMCDECLFRDVSCHSPKTHPQPVAAAPADRPHPAQVVPLRRAG</sequence>
<dbReference type="Gene3D" id="3.40.50.300">
    <property type="entry name" value="P-loop containing nucleotide triphosphate hydrolases"/>
    <property type="match status" value="1"/>
</dbReference>
<name>Q1QK00_NITHX</name>
<evidence type="ECO:0008006" key="4">
    <source>
        <dbReference type="Google" id="ProtNLM"/>
    </source>
</evidence>
<dbReference type="Proteomes" id="UP000001953">
    <property type="component" value="Chromosome"/>
</dbReference>
<dbReference type="InterPro" id="IPR027417">
    <property type="entry name" value="P-loop_NTPase"/>
</dbReference>
<dbReference type="AlphaFoldDB" id="Q1QK00"/>
<gene>
    <name evidence="2" type="ordered locus">Nham_2668</name>
</gene>
<dbReference type="HOGENOM" id="CLU_065750_2_0_5"/>
<evidence type="ECO:0000256" key="1">
    <source>
        <dbReference type="SAM" id="MobiDB-lite"/>
    </source>
</evidence>
<proteinExistence type="predicted"/>
<evidence type="ECO:0000313" key="3">
    <source>
        <dbReference type="Proteomes" id="UP000001953"/>
    </source>
</evidence>
<dbReference type="PIRSF" id="PIRSF034285">
    <property type="entry name" value="UCP034285"/>
    <property type="match status" value="1"/>
</dbReference>
<dbReference type="SUPFAM" id="SSF52540">
    <property type="entry name" value="P-loop containing nucleoside triphosphate hydrolases"/>
    <property type="match status" value="1"/>
</dbReference>
<dbReference type="RefSeq" id="WP_011511113.1">
    <property type="nucleotide sequence ID" value="NC_007964.1"/>
</dbReference>
<reference evidence="2 3" key="1">
    <citation type="submission" date="2006-03" db="EMBL/GenBank/DDBJ databases">
        <title>Complete sequence of chromosome of Nitrobacter hamburgensis X14.</title>
        <authorList>
            <consortium name="US DOE Joint Genome Institute"/>
            <person name="Copeland A."/>
            <person name="Lucas S."/>
            <person name="Lapidus A."/>
            <person name="Barry K."/>
            <person name="Detter J.C."/>
            <person name="Glavina del Rio T."/>
            <person name="Hammon N."/>
            <person name="Israni S."/>
            <person name="Dalin E."/>
            <person name="Tice H."/>
            <person name="Pitluck S."/>
            <person name="Chain P."/>
            <person name="Malfatti S."/>
            <person name="Shin M."/>
            <person name="Vergez L."/>
            <person name="Schmutz J."/>
            <person name="Larimer F."/>
            <person name="Land M."/>
            <person name="Hauser L."/>
            <person name="Kyrpides N."/>
            <person name="Ivanova N."/>
            <person name="Ward B."/>
            <person name="Arp D."/>
            <person name="Klotz M."/>
            <person name="Stein L."/>
            <person name="O'Mullan G."/>
            <person name="Starkenburg S."/>
            <person name="Sayavedra L."/>
            <person name="Poret-Peterson A.T."/>
            <person name="Gentry M.E."/>
            <person name="Bruce D."/>
            <person name="Richardson P."/>
        </authorList>
    </citation>
    <scope>NUCLEOTIDE SEQUENCE [LARGE SCALE GENOMIC DNA]</scope>
    <source>
        <strain evidence="3">DSM 10229 / NCIMB 13809 / X14</strain>
    </source>
</reference>
<protein>
    <recommendedName>
        <fullName evidence="4">DNA repair protein</fullName>
    </recommendedName>
</protein>
<organism evidence="2 3">
    <name type="scientific">Nitrobacter hamburgensis (strain DSM 10229 / NCIMB 13809 / X14)</name>
    <dbReference type="NCBI Taxonomy" id="323097"/>
    <lineage>
        <taxon>Bacteria</taxon>
        <taxon>Pseudomonadati</taxon>
        <taxon>Pseudomonadota</taxon>
        <taxon>Alphaproteobacteria</taxon>
        <taxon>Hyphomicrobiales</taxon>
        <taxon>Nitrobacteraceae</taxon>
        <taxon>Nitrobacter</taxon>
    </lineage>
</organism>
<feature type="region of interest" description="Disordered" evidence="1">
    <location>
        <begin position="253"/>
        <end position="278"/>
    </location>
</feature>
<dbReference type="InterPro" id="IPR017026">
    <property type="entry name" value="ImuA"/>
</dbReference>
<dbReference type="eggNOG" id="COG4544">
    <property type="taxonomic scope" value="Bacteria"/>
</dbReference>
<dbReference type="STRING" id="323097.Nham_2668"/>
<accession>Q1QK00</accession>
<keyword evidence="3" id="KW-1185">Reference proteome</keyword>
<evidence type="ECO:0000313" key="2">
    <source>
        <dbReference type="EMBL" id="ABE63447.1"/>
    </source>
</evidence>
<dbReference type="EMBL" id="CP000319">
    <property type="protein sequence ID" value="ABE63447.1"/>
    <property type="molecule type" value="Genomic_DNA"/>
</dbReference>
<dbReference type="KEGG" id="nha:Nham_2668"/>